<organism evidence="1 2">
    <name type="scientific">Roseibium algae</name>
    <dbReference type="NCBI Taxonomy" id="3123038"/>
    <lineage>
        <taxon>Bacteria</taxon>
        <taxon>Pseudomonadati</taxon>
        <taxon>Pseudomonadota</taxon>
        <taxon>Alphaproteobacteria</taxon>
        <taxon>Hyphomicrobiales</taxon>
        <taxon>Stappiaceae</taxon>
        <taxon>Roseibium</taxon>
    </lineage>
</organism>
<name>A0ABU8TM48_9HYPH</name>
<protein>
    <recommendedName>
        <fullName evidence="3">GIY-YIG domain-containing protein</fullName>
    </recommendedName>
</protein>
<accession>A0ABU8TM48</accession>
<evidence type="ECO:0000313" key="2">
    <source>
        <dbReference type="Proteomes" id="UP001385499"/>
    </source>
</evidence>
<evidence type="ECO:0000313" key="1">
    <source>
        <dbReference type="EMBL" id="MEJ8475233.1"/>
    </source>
</evidence>
<dbReference type="RefSeq" id="WP_340275200.1">
    <property type="nucleotide sequence ID" value="NZ_JBAKIA010000009.1"/>
</dbReference>
<proteinExistence type="predicted"/>
<gene>
    <name evidence="1" type="ORF">V6575_14155</name>
</gene>
<keyword evidence="2" id="KW-1185">Reference proteome</keyword>
<evidence type="ECO:0008006" key="3">
    <source>
        <dbReference type="Google" id="ProtNLM"/>
    </source>
</evidence>
<sequence>MNQSKSQTIMRHRSFAADCNPPFDGLDYMARRPFESWKSTHLETLVGGWLQLDPPCLELATLALAEMTKRREDLAIRMKFAKAELEPIAWLSEARAAVREKLLPDVKAAKSARGRVYVILRGGYTSSNHWYGAYVGSTTRPVAKRFAEHRSGGPRSARGLPTHGIEPLYSLFAPLNPVASSRGKLLEWETRLHECLAPIVPRVTGDVAF</sequence>
<dbReference type="Proteomes" id="UP001385499">
    <property type="component" value="Unassembled WGS sequence"/>
</dbReference>
<comment type="caution">
    <text evidence="1">The sequence shown here is derived from an EMBL/GenBank/DDBJ whole genome shotgun (WGS) entry which is preliminary data.</text>
</comment>
<dbReference type="EMBL" id="JBAKIA010000009">
    <property type="protein sequence ID" value="MEJ8475233.1"/>
    <property type="molecule type" value="Genomic_DNA"/>
</dbReference>
<reference evidence="1 2" key="1">
    <citation type="submission" date="2024-02" db="EMBL/GenBank/DDBJ databases">
        <title>Roseibium algae sp. nov., isolated from marine alga (Grateloupia sp.), showing potential in myo-inositol conversion.</title>
        <authorList>
            <person name="Wang Y."/>
        </authorList>
    </citation>
    <scope>NUCLEOTIDE SEQUENCE [LARGE SCALE GENOMIC DNA]</scope>
    <source>
        <strain evidence="1 2">H3510</strain>
    </source>
</reference>